<dbReference type="SUPFAM" id="SSF49265">
    <property type="entry name" value="Fibronectin type III"/>
    <property type="match status" value="1"/>
</dbReference>
<dbReference type="InterPro" id="IPR036116">
    <property type="entry name" value="FN3_sf"/>
</dbReference>
<name>A0A0F9QJI2_9ZZZZ</name>
<evidence type="ECO:0000313" key="1">
    <source>
        <dbReference type="EMBL" id="KKN05478.1"/>
    </source>
</evidence>
<dbReference type="InterPro" id="IPR013783">
    <property type="entry name" value="Ig-like_fold"/>
</dbReference>
<protein>
    <submittedName>
        <fullName evidence="1">Uncharacterized protein</fullName>
    </submittedName>
</protein>
<gene>
    <name evidence="1" type="ORF">LCGC14_1086850</name>
</gene>
<comment type="caution">
    <text evidence="1">The sequence shown here is derived from an EMBL/GenBank/DDBJ whole genome shotgun (WGS) entry which is preliminary data.</text>
</comment>
<dbReference type="InterPro" id="IPR003961">
    <property type="entry name" value="FN3_dom"/>
</dbReference>
<dbReference type="Gene3D" id="2.60.40.10">
    <property type="entry name" value="Immunoglobulins"/>
    <property type="match status" value="1"/>
</dbReference>
<reference evidence="1" key="1">
    <citation type="journal article" date="2015" name="Nature">
        <title>Complex archaea that bridge the gap between prokaryotes and eukaryotes.</title>
        <authorList>
            <person name="Spang A."/>
            <person name="Saw J.H."/>
            <person name="Jorgensen S.L."/>
            <person name="Zaremba-Niedzwiedzka K."/>
            <person name="Martijn J."/>
            <person name="Lind A.E."/>
            <person name="van Eijk R."/>
            <person name="Schleper C."/>
            <person name="Guy L."/>
            <person name="Ettema T.J."/>
        </authorList>
    </citation>
    <scope>NUCLEOTIDE SEQUENCE</scope>
</reference>
<proteinExistence type="predicted"/>
<accession>A0A0F9QJI2</accession>
<organism evidence="1">
    <name type="scientific">marine sediment metagenome</name>
    <dbReference type="NCBI Taxonomy" id="412755"/>
    <lineage>
        <taxon>unclassified sequences</taxon>
        <taxon>metagenomes</taxon>
        <taxon>ecological metagenomes</taxon>
    </lineage>
</organism>
<dbReference type="AlphaFoldDB" id="A0A0F9QJI2"/>
<dbReference type="CDD" id="cd00063">
    <property type="entry name" value="FN3"/>
    <property type="match status" value="1"/>
</dbReference>
<sequence>MKKYFAWVIIGLLISVAAVGLAQTTHYANQVTITWDAPTTFESGKPIPTEIVLSYDVFIREKGGEQVLVETVDNPPYTVTFPDPGYKYEIGVLAKYYVDEQPMYSAILWSIQEGWDVGFFEPASQVTNFKVVE</sequence>
<dbReference type="EMBL" id="LAZR01004799">
    <property type="protein sequence ID" value="KKN05478.1"/>
    <property type="molecule type" value="Genomic_DNA"/>
</dbReference>